<dbReference type="AlphaFoldDB" id="A0A9L0JA94"/>
<reference evidence="1 2" key="1">
    <citation type="journal article" date="2020" name="Nat. Commun.">
        <title>Donkey genomes provide new insights into domestication and selection for coat color.</title>
        <authorList>
            <person name="Wang"/>
            <person name="C."/>
            <person name="Li"/>
            <person name="H."/>
            <person name="Guo"/>
            <person name="Y."/>
            <person name="Huang"/>
            <person name="J."/>
            <person name="Sun"/>
            <person name="Y."/>
            <person name="Min"/>
            <person name="J."/>
            <person name="Wang"/>
            <person name="J."/>
            <person name="Fang"/>
            <person name="X."/>
            <person name="Zhao"/>
            <person name="Z."/>
            <person name="Wang"/>
            <person name="S."/>
            <person name="Zhang"/>
            <person name="Y."/>
            <person name="Liu"/>
            <person name="Q."/>
            <person name="Jiang"/>
            <person name="Q."/>
            <person name="Wang"/>
            <person name="X."/>
            <person name="Guo"/>
            <person name="Y."/>
            <person name="Yang"/>
            <person name="C."/>
            <person name="Wang"/>
            <person name="Y."/>
            <person name="Tian"/>
            <person name="F."/>
            <person name="Zhuang"/>
            <person name="G."/>
            <person name="Fan"/>
            <person name="Y."/>
            <person name="Gao"/>
            <person name="Q."/>
            <person name="Li"/>
            <person name="Y."/>
            <person name="Ju"/>
            <person name="Z."/>
            <person name="Li"/>
            <person name="J."/>
            <person name="Li"/>
            <person name="R."/>
            <person name="Hou"/>
            <person name="M."/>
            <person name="Yang"/>
            <person name="G."/>
            <person name="Liu"/>
            <person name="G."/>
            <person name="Liu"/>
            <person name="W."/>
            <person name="Guo"/>
            <person name="J."/>
            <person name="Pan"/>
            <person name="S."/>
            <person name="Fan"/>
            <person name="G."/>
            <person name="Zhang"/>
            <person name="W."/>
            <person name="Zhang"/>
            <person name="R."/>
            <person name="Yu"/>
            <person name="J."/>
            <person name="Zhang"/>
            <person name="X."/>
            <person name="Yin"/>
            <person name="Q."/>
            <person name="Ji"/>
            <person name="C."/>
            <person name="Jin"/>
            <person name="Y."/>
            <person name="Yue"/>
            <person name="G."/>
            <person name="Liu"/>
            <person name="M."/>
            <person name="Xu"/>
            <person name="J."/>
            <person name="Liu"/>
            <person name="S."/>
            <person name="Jordana"/>
            <person name="J."/>
            <person name="Noce"/>
            <person name="A."/>
            <person name="Amills"/>
            <person name="M."/>
            <person name="Wu"/>
            <person name="D.D."/>
            <person name="Li"/>
            <person name="S."/>
            <person name="Zhou"/>
            <person name="X. and Zhong"/>
            <person name="J."/>
        </authorList>
    </citation>
    <scope>NUCLEOTIDE SEQUENCE [LARGE SCALE GENOMIC DNA]</scope>
</reference>
<evidence type="ECO:0000313" key="1">
    <source>
        <dbReference type="Ensembl" id="ENSEASP00005049293.1"/>
    </source>
</evidence>
<dbReference type="Proteomes" id="UP000694387">
    <property type="component" value="Chromosome 10"/>
</dbReference>
<reference evidence="1" key="2">
    <citation type="submission" date="2025-08" db="UniProtKB">
        <authorList>
            <consortium name="Ensembl"/>
        </authorList>
    </citation>
    <scope>IDENTIFICATION</scope>
</reference>
<dbReference type="GeneTree" id="ENSGT01000000220992"/>
<dbReference type="Ensembl" id="ENSEAST00005069830.1">
    <property type="protein sequence ID" value="ENSEASP00005049293.1"/>
    <property type="gene ID" value="ENSEASG00005025052.1"/>
</dbReference>
<organism evidence="1 2">
    <name type="scientific">Equus asinus</name>
    <name type="common">Donkey</name>
    <name type="synonym">Equus africanus asinus</name>
    <dbReference type="NCBI Taxonomy" id="9793"/>
    <lineage>
        <taxon>Eukaryota</taxon>
        <taxon>Metazoa</taxon>
        <taxon>Chordata</taxon>
        <taxon>Craniata</taxon>
        <taxon>Vertebrata</taxon>
        <taxon>Euteleostomi</taxon>
        <taxon>Mammalia</taxon>
        <taxon>Eutheria</taxon>
        <taxon>Laurasiatheria</taxon>
        <taxon>Perissodactyla</taxon>
        <taxon>Equidae</taxon>
        <taxon>Equus</taxon>
    </lineage>
</organism>
<sequence length="69" mass="7543">MGVSAKRRPKAQPTTLVLPPQYVDDVISRIDRMFPEMSIHLSRPNGTSAMLLGLKQCSHKGGTPLIAVE</sequence>
<keyword evidence="2" id="KW-1185">Reference proteome</keyword>
<proteinExistence type="predicted"/>
<evidence type="ECO:0008006" key="3">
    <source>
        <dbReference type="Google" id="ProtNLM"/>
    </source>
</evidence>
<evidence type="ECO:0000313" key="2">
    <source>
        <dbReference type="Proteomes" id="UP000694387"/>
    </source>
</evidence>
<accession>A0A9L0JA94</accession>
<reference evidence="1" key="3">
    <citation type="submission" date="2025-09" db="UniProtKB">
        <authorList>
            <consortium name="Ensembl"/>
        </authorList>
    </citation>
    <scope>IDENTIFICATION</scope>
</reference>
<name>A0A9L0JA94_EQUAS</name>
<protein>
    <recommendedName>
        <fullName evidence="3">Mediator of RNA polymerase II transcription subunit 27</fullName>
    </recommendedName>
</protein>